<reference evidence="2 3" key="1">
    <citation type="journal article" date="2010" name="Science">
        <title>Genomic comparison of the ants Camponotus floridanus and Harpegnathos saltator.</title>
        <authorList>
            <person name="Bonasio R."/>
            <person name="Zhang G."/>
            <person name="Ye C."/>
            <person name="Mutti N.S."/>
            <person name="Fang X."/>
            <person name="Qin N."/>
            <person name="Donahue G."/>
            <person name="Yang P."/>
            <person name="Li Q."/>
            <person name="Li C."/>
            <person name="Zhang P."/>
            <person name="Huang Z."/>
            <person name="Berger S.L."/>
            <person name="Reinberg D."/>
            <person name="Wang J."/>
            <person name="Liebig J."/>
        </authorList>
    </citation>
    <scope>NUCLEOTIDE SEQUENCE [LARGE SCALE GENOMIC DNA]</scope>
    <source>
        <strain evidence="2 3">R22 G/1</strain>
    </source>
</reference>
<gene>
    <name evidence="2" type="ORF">EAI_10883</name>
</gene>
<feature type="compositionally biased region" description="Basic and acidic residues" evidence="1">
    <location>
        <begin position="15"/>
        <end position="32"/>
    </location>
</feature>
<organism evidence="3">
    <name type="scientific">Harpegnathos saltator</name>
    <name type="common">Jerdon's jumping ant</name>
    <dbReference type="NCBI Taxonomy" id="610380"/>
    <lineage>
        <taxon>Eukaryota</taxon>
        <taxon>Metazoa</taxon>
        <taxon>Ecdysozoa</taxon>
        <taxon>Arthropoda</taxon>
        <taxon>Hexapoda</taxon>
        <taxon>Insecta</taxon>
        <taxon>Pterygota</taxon>
        <taxon>Neoptera</taxon>
        <taxon>Endopterygota</taxon>
        <taxon>Hymenoptera</taxon>
        <taxon>Apocrita</taxon>
        <taxon>Aculeata</taxon>
        <taxon>Formicoidea</taxon>
        <taxon>Formicidae</taxon>
        <taxon>Ponerinae</taxon>
        <taxon>Ponerini</taxon>
        <taxon>Harpegnathos</taxon>
    </lineage>
</organism>
<evidence type="ECO:0000313" key="3">
    <source>
        <dbReference type="Proteomes" id="UP000008237"/>
    </source>
</evidence>
<accession>E2B5W8</accession>
<dbReference type="InParanoid" id="E2B5W8"/>
<proteinExistence type="predicted"/>
<evidence type="ECO:0000313" key="2">
    <source>
        <dbReference type="EMBL" id="EFN88937.1"/>
    </source>
</evidence>
<dbReference type="AlphaFoldDB" id="E2B5W8"/>
<feature type="region of interest" description="Disordered" evidence="1">
    <location>
        <begin position="1"/>
        <end position="51"/>
    </location>
</feature>
<evidence type="ECO:0000256" key="1">
    <source>
        <dbReference type="SAM" id="MobiDB-lite"/>
    </source>
</evidence>
<keyword evidence="3" id="KW-1185">Reference proteome</keyword>
<protein>
    <submittedName>
        <fullName evidence="2">Uncharacterized protein</fullName>
    </submittedName>
</protein>
<dbReference type="Proteomes" id="UP000008237">
    <property type="component" value="Unassembled WGS sequence"/>
</dbReference>
<sequence length="178" mass="20645">MLPFHSRKEPQRRRKTEEPSDEEGRLKQETREMIPPSATTPSAAIRTKRIARSPPLLVHDDDRKDDFVAKMYFTDDIDGGIELDWCFRTGREGVRSSCTRASRKKRSKHVERRVEGRSSTTNSVDWKDGMPEWWLVGCKSCIPDIIPWKKQTSMKSPKLSRGSSVTVQHDRQELWAYA</sequence>
<name>E2B5W8_HARSA</name>
<dbReference type="EMBL" id="GL445887">
    <property type="protein sequence ID" value="EFN88937.1"/>
    <property type="molecule type" value="Genomic_DNA"/>
</dbReference>